<name>A0A9X9A845_BACCE</name>
<dbReference type="Gene3D" id="3.40.50.300">
    <property type="entry name" value="P-loop containing nucleotide triphosphate hydrolases"/>
    <property type="match status" value="1"/>
</dbReference>
<feature type="non-terminal residue" evidence="2">
    <location>
        <position position="229"/>
    </location>
</feature>
<comment type="caution">
    <text evidence="2">The sequence shown here is derived from an EMBL/GenBank/DDBJ whole genome shotgun (WGS) entry which is preliminary data.</text>
</comment>
<dbReference type="InterPro" id="IPR027417">
    <property type="entry name" value="P-loop_NTPase"/>
</dbReference>
<reference evidence="2 3" key="1">
    <citation type="journal article" date="2019" name="Environ. Microbiol.">
        <title>An active ?-lactamase is a part of an orchestrated cell wall stress resistance network of Bacillus subtilis and related rhizosphere species.</title>
        <authorList>
            <person name="Bucher T."/>
            <person name="Keren-Paz A."/>
            <person name="Hausser J."/>
            <person name="Olender T."/>
            <person name="Cytryn E."/>
            <person name="Kolodkin-Gal I."/>
        </authorList>
    </citation>
    <scope>NUCLEOTIDE SEQUENCE [LARGE SCALE GENOMIC DNA]</scope>
    <source>
        <strain evidence="2 3">I32</strain>
    </source>
</reference>
<accession>A0A9X9A845</accession>
<protein>
    <submittedName>
        <fullName evidence="2">DUF2075 domain-containing protein</fullName>
    </submittedName>
</protein>
<dbReference type="AlphaFoldDB" id="A0A9X9A845"/>
<dbReference type="Pfam" id="PF09848">
    <property type="entry name" value="SLFN-g3_helicase"/>
    <property type="match status" value="1"/>
</dbReference>
<feature type="non-terminal residue" evidence="2">
    <location>
        <position position="1"/>
    </location>
</feature>
<proteinExistence type="predicted"/>
<organism evidence="2 3">
    <name type="scientific">Bacillus cereus</name>
    <dbReference type="NCBI Taxonomy" id="1396"/>
    <lineage>
        <taxon>Bacteria</taxon>
        <taxon>Bacillati</taxon>
        <taxon>Bacillota</taxon>
        <taxon>Bacilli</taxon>
        <taxon>Bacillales</taxon>
        <taxon>Bacillaceae</taxon>
        <taxon>Bacillus</taxon>
        <taxon>Bacillus cereus group</taxon>
    </lineage>
</organism>
<sequence length="229" mass="26594">TCLDKFQQETLEDIITNLVSETPVKSISDIIGGPGTGKSLLVIKLVFELVYTRGVSQDRISIYVPQVPNHKKIIQLLKLLDLTRVKVLRGKNLVNGKFDILIVDEAHRMKKYYAKQANVLKYLNKGDYNDLSLAFNNSNHLIVLRDSLQFVRPSDINHKEFNNLIDHFLKEDSVKYKRYILNEQHRIHGGNEYINFIEKFLGIERIESRIDLTNDECENFGEYNIREAQ</sequence>
<dbReference type="EMBL" id="SZOH01001252">
    <property type="protein sequence ID" value="TKJ01715.1"/>
    <property type="molecule type" value="Genomic_DNA"/>
</dbReference>
<dbReference type="Proteomes" id="UP000308444">
    <property type="component" value="Unassembled WGS sequence"/>
</dbReference>
<gene>
    <name evidence="2" type="ORF">FC695_18450</name>
</gene>
<dbReference type="InterPro" id="IPR018647">
    <property type="entry name" value="SLFN_3-like_DNA/RNA_helicase"/>
</dbReference>
<evidence type="ECO:0000313" key="3">
    <source>
        <dbReference type="Proteomes" id="UP000308444"/>
    </source>
</evidence>
<evidence type="ECO:0000259" key="1">
    <source>
        <dbReference type="Pfam" id="PF09848"/>
    </source>
</evidence>
<dbReference type="SUPFAM" id="SSF52540">
    <property type="entry name" value="P-loop containing nucleoside triphosphate hydrolases"/>
    <property type="match status" value="1"/>
</dbReference>
<evidence type="ECO:0000313" key="2">
    <source>
        <dbReference type="EMBL" id="TKJ01715.1"/>
    </source>
</evidence>
<feature type="domain" description="Schlafen group 3-like DNA/RNA helicase" evidence="1">
    <location>
        <begin position="30"/>
        <end position="209"/>
    </location>
</feature>